<evidence type="ECO:0000313" key="14">
    <source>
        <dbReference type="EMBL" id="QCD64713.1"/>
    </source>
</evidence>
<dbReference type="RefSeq" id="WP_015764157.1">
    <property type="nucleotide sequence ID" value="NZ_CP039375.1"/>
</dbReference>
<dbReference type="GO" id="GO:0046872">
    <property type="term" value="F:metal ion binding"/>
    <property type="evidence" value="ECO:0007669"/>
    <property type="project" value="UniProtKB-KW"/>
</dbReference>
<feature type="transmembrane region" description="Helical" evidence="12">
    <location>
        <begin position="203"/>
        <end position="222"/>
    </location>
</feature>
<dbReference type="InterPro" id="IPR050083">
    <property type="entry name" value="HtpX_protease"/>
</dbReference>
<name>A0A4D6KFI0_9EURY</name>
<dbReference type="GO" id="GO:0004222">
    <property type="term" value="F:metalloendopeptidase activity"/>
    <property type="evidence" value="ECO:0007669"/>
    <property type="project" value="InterPro"/>
</dbReference>
<keyword evidence="3 11" id="KW-0645">Protease</keyword>
<evidence type="ECO:0000256" key="11">
    <source>
        <dbReference type="RuleBase" id="RU003983"/>
    </source>
</evidence>
<evidence type="ECO:0000256" key="12">
    <source>
        <dbReference type="SAM" id="Phobius"/>
    </source>
</evidence>
<dbReference type="PROSITE" id="PS51257">
    <property type="entry name" value="PROKAR_LIPOPROTEIN"/>
    <property type="match status" value="1"/>
</dbReference>
<protein>
    <recommendedName>
        <fullName evidence="13">Peptidase M48 domain-containing protein</fullName>
    </recommendedName>
</protein>
<keyword evidence="10 12" id="KW-0472">Membrane</keyword>
<comment type="cofactor">
    <cofactor evidence="11">
        <name>Zn(2+)</name>
        <dbReference type="ChEBI" id="CHEBI:29105"/>
    </cofactor>
    <text evidence="11">Binds 1 zinc ion per subunit.</text>
</comment>
<dbReference type="Pfam" id="PF01435">
    <property type="entry name" value="Peptidase_M48"/>
    <property type="match status" value="1"/>
</dbReference>
<organism evidence="14 15">
    <name type="scientific">Halomicrobium mukohataei</name>
    <dbReference type="NCBI Taxonomy" id="57705"/>
    <lineage>
        <taxon>Archaea</taxon>
        <taxon>Methanobacteriati</taxon>
        <taxon>Methanobacteriota</taxon>
        <taxon>Stenosarchaea group</taxon>
        <taxon>Halobacteria</taxon>
        <taxon>Halobacteriales</taxon>
        <taxon>Haloarculaceae</taxon>
        <taxon>Halomicrobium</taxon>
    </lineage>
</organism>
<evidence type="ECO:0000259" key="13">
    <source>
        <dbReference type="Pfam" id="PF01435"/>
    </source>
</evidence>
<evidence type="ECO:0000256" key="2">
    <source>
        <dbReference type="ARBA" id="ARBA00022475"/>
    </source>
</evidence>
<keyword evidence="5" id="KW-0479">Metal-binding</keyword>
<gene>
    <name evidence="14" type="ORF">E5139_03290</name>
</gene>
<reference evidence="14 15" key="2">
    <citation type="submission" date="2019-04" db="EMBL/GenBank/DDBJ databases">
        <authorList>
            <person name="Yang S."/>
            <person name="Wei W."/>
        </authorList>
    </citation>
    <scope>NUCLEOTIDE SEQUENCE [LARGE SCALE GENOMIC DNA]</scope>
    <source>
        <strain evidence="15">ZP60</strain>
    </source>
</reference>
<evidence type="ECO:0000256" key="3">
    <source>
        <dbReference type="ARBA" id="ARBA00022670"/>
    </source>
</evidence>
<evidence type="ECO:0000256" key="1">
    <source>
        <dbReference type="ARBA" id="ARBA00004651"/>
    </source>
</evidence>
<dbReference type="InterPro" id="IPR001915">
    <property type="entry name" value="Peptidase_M48"/>
</dbReference>
<accession>A0A4D6KFI0</accession>
<dbReference type="GO" id="GO:0005886">
    <property type="term" value="C:plasma membrane"/>
    <property type="evidence" value="ECO:0007669"/>
    <property type="project" value="UniProtKB-SubCell"/>
</dbReference>
<feature type="transmembrane region" description="Helical" evidence="12">
    <location>
        <begin position="167"/>
        <end position="191"/>
    </location>
</feature>
<feature type="transmembrane region" description="Helical" evidence="12">
    <location>
        <begin position="22"/>
        <end position="54"/>
    </location>
</feature>
<dbReference type="GO" id="GO:0006508">
    <property type="term" value="P:proteolysis"/>
    <property type="evidence" value="ECO:0007669"/>
    <property type="project" value="UniProtKB-KW"/>
</dbReference>
<evidence type="ECO:0000256" key="7">
    <source>
        <dbReference type="ARBA" id="ARBA00022833"/>
    </source>
</evidence>
<dbReference type="Proteomes" id="UP000297053">
    <property type="component" value="Chromosome"/>
</dbReference>
<sequence>MVERILPDALGTETAGRLVDGALVACLLAAVTACWLTGLQPVAVAALVAGSVGLERAVGRLTRRRILDTAAQTGRPADRRLRELVTDVADRVDVSTPRVVVESSPEPGVTVLQGGDGPVLLLSERIVDDLDCEALRGVVGHELAHLDGGHIDWLDSRDPVAHVVGAAVFWVVVGQHLGPALSLVGLAVYVGTGVLRRTALPQLYYLAGSLGVVLVPLALVALGRRLEERQADDRAVAIAGANAFCRGLLGVTTARNEASGADGPLAAPATGEGRGLVARVTATHPPLSRRFARYGVDLDALRDA</sequence>
<evidence type="ECO:0000256" key="4">
    <source>
        <dbReference type="ARBA" id="ARBA00022692"/>
    </source>
</evidence>
<evidence type="ECO:0000313" key="15">
    <source>
        <dbReference type="Proteomes" id="UP000297053"/>
    </source>
</evidence>
<feature type="domain" description="Peptidase M48" evidence="13">
    <location>
        <begin position="78"/>
        <end position="292"/>
    </location>
</feature>
<evidence type="ECO:0000256" key="9">
    <source>
        <dbReference type="ARBA" id="ARBA00023049"/>
    </source>
</evidence>
<evidence type="ECO:0000256" key="5">
    <source>
        <dbReference type="ARBA" id="ARBA00022723"/>
    </source>
</evidence>
<dbReference type="KEGG" id="halz:E5139_03290"/>
<dbReference type="PANTHER" id="PTHR43221:SF1">
    <property type="entry name" value="PROTEASE HTPX"/>
    <property type="match status" value="1"/>
</dbReference>
<evidence type="ECO:0000256" key="10">
    <source>
        <dbReference type="ARBA" id="ARBA00023136"/>
    </source>
</evidence>
<dbReference type="AlphaFoldDB" id="A0A4D6KFI0"/>
<reference evidence="14 15" key="1">
    <citation type="submission" date="2019-04" db="EMBL/GenBank/DDBJ databases">
        <title>Complete genome sequence of Arthrobacter sp. ZXY-2 associated with effective atrazine degradation and salt adaptation.</title>
        <authorList>
            <person name="Zhao X."/>
        </authorList>
    </citation>
    <scope>NUCLEOTIDE SEQUENCE [LARGE SCALE GENOMIC DNA]</scope>
    <source>
        <strain evidence="15">ZP60</strain>
    </source>
</reference>
<dbReference type="GeneID" id="42177929"/>
<keyword evidence="7 11" id="KW-0862">Zinc</keyword>
<comment type="similarity">
    <text evidence="11">Belongs to the peptidase M48 family.</text>
</comment>
<keyword evidence="9 11" id="KW-0482">Metalloprotease</keyword>
<dbReference type="EMBL" id="CP039375">
    <property type="protein sequence ID" value="QCD64713.1"/>
    <property type="molecule type" value="Genomic_DNA"/>
</dbReference>
<keyword evidence="2" id="KW-1003">Cell membrane</keyword>
<keyword evidence="4 12" id="KW-0812">Transmembrane</keyword>
<dbReference type="PANTHER" id="PTHR43221">
    <property type="entry name" value="PROTEASE HTPX"/>
    <property type="match status" value="1"/>
</dbReference>
<keyword evidence="8 12" id="KW-1133">Transmembrane helix</keyword>
<evidence type="ECO:0000256" key="8">
    <source>
        <dbReference type="ARBA" id="ARBA00022989"/>
    </source>
</evidence>
<proteinExistence type="inferred from homology"/>
<evidence type="ECO:0000256" key="6">
    <source>
        <dbReference type="ARBA" id="ARBA00022801"/>
    </source>
</evidence>
<keyword evidence="6 11" id="KW-0378">Hydrolase</keyword>
<comment type="subcellular location">
    <subcellularLocation>
        <location evidence="1">Cell membrane</location>
        <topology evidence="1">Multi-pass membrane protein</topology>
    </subcellularLocation>
</comment>
<dbReference type="Gene3D" id="3.30.2010.10">
    <property type="entry name" value="Metalloproteases ('zincins'), catalytic domain"/>
    <property type="match status" value="1"/>
</dbReference>